<evidence type="ECO:0000313" key="3">
    <source>
        <dbReference type="Proteomes" id="UP001566331"/>
    </source>
</evidence>
<protein>
    <recommendedName>
        <fullName evidence="4">DUF4402 domain-containing protein</fullName>
    </recommendedName>
</protein>
<gene>
    <name evidence="2" type="ORF">AB6713_11165</name>
</gene>
<accession>A0ABV4HR06</accession>
<keyword evidence="3" id="KW-1185">Reference proteome</keyword>
<evidence type="ECO:0008006" key="4">
    <source>
        <dbReference type="Google" id="ProtNLM"/>
    </source>
</evidence>
<keyword evidence="1" id="KW-0732">Signal</keyword>
<name>A0ABV4HR06_9GAMM</name>
<dbReference type="RefSeq" id="WP_370564266.1">
    <property type="nucleotide sequence ID" value="NZ_JBFWIB010000007.1"/>
</dbReference>
<organism evidence="2 3">
    <name type="scientific">Luteimonas salinilitoris</name>
    <dbReference type="NCBI Taxonomy" id="3237697"/>
    <lineage>
        <taxon>Bacteria</taxon>
        <taxon>Pseudomonadati</taxon>
        <taxon>Pseudomonadota</taxon>
        <taxon>Gammaproteobacteria</taxon>
        <taxon>Lysobacterales</taxon>
        <taxon>Lysobacteraceae</taxon>
        <taxon>Luteimonas</taxon>
    </lineage>
</organism>
<reference evidence="2 3" key="1">
    <citation type="submission" date="2024-07" db="EMBL/GenBank/DDBJ databases">
        <title>Luteimonas salilacus sp. nov., isolated from the shore soil of Salt Lake in Tibet of China.</title>
        <authorList>
            <person name="Zhang X."/>
            <person name="Li A."/>
        </authorList>
    </citation>
    <scope>NUCLEOTIDE SEQUENCE [LARGE SCALE GENOMIC DNA]</scope>
    <source>
        <strain evidence="2 3">B3-2-R+30</strain>
    </source>
</reference>
<feature type="chain" id="PRO_5045218097" description="DUF4402 domain-containing protein" evidence="1">
    <location>
        <begin position="21"/>
        <end position="187"/>
    </location>
</feature>
<dbReference type="Proteomes" id="UP001566331">
    <property type="component" value="Unassembled WGS sequence"/>
</dbReference>
<proteinExistence type="predicted"/>
<evidence type="ECO:0000313" key="2">
    <source>
        <dbReference type="EMBL" id="MEZ0475170.1"/>
    </source>
</evidence>
<sequence>MTIRKLGLLAALLAAGNAAAVEPEVAAEQVNLDTTQLLALGGSVQQRLAQAFELFEPGVLSHVMVPMSCQPKATIYVTIEKTSGGVPDGTILAAQKVPGYVFTSIPTPAIGMRMVEFVRPAKLEAGQYAFTLTAKGGDCGVYVGPNGSTYPGGRGFFIADGNGPAWIELFGAGGVRDLAFQVYLRPL</sequence>
<evidence type="ECO:0000256" key="1">
    <source>
        <dbReference type="SAM" id="SignalP"/>
    </source>
</evidence>
<comment type="caution">
    <text evidence="2">The sequence shown here is derived from an EMBL/GenBank/DDBJ whole genome shotgun (WGS) entry which is preliminary data.</text>
</comment>
<dbReference type="EMBL" id="JBFWIC010000013">
    <property type="protein sequence ID" value="MEZ0475170.1"/>
    <property type="molecule type" value="Genomic_DNA"/>
</dbReference>
<feature type="signal peptide" evidence="1">
    <location>
        <begin position="1"/>
        <end position="20"/>
    </location>
</feature>